<keyword evidence="5 9" id="KW-0547">Nucleotide-binding</keyword>
<dbReference type="Gene3D" id="3.30.420.40">
    <property type="match status" value="2"/>
</dbReference>
<gene>
    <name evidence="9" type="primary">ackA</name>
    <name evidence="11" type="ORF">AWB83_05023</name>
</gene>
<comment type="caution">
    <text evidence="9">Lacks conserved residue(s) required for the propagation of feature annotation.</text>
</comment>
<feature type="site" description="Transition state stabilizer" evidence="9">
    <location>
        <position position="255"/>
    </location>
</feature>
<proteinExistence type="inferred from homology"/>
<dbReference type="GO" id="GO:0005829">
    <property type="term" value="C:cytosol"/>
    <property type="evidence" value="ECO:0007669"/>
    <property type="project" value="TreeGrafter"/>
</dbReference>
<evidence type="ECO:0000256" key="10">
    <source>
        <dbReference type="RuleBase" id="RU003835"/>
    </source>
</evidence>
<feature type="binding site" evidence="9">
    <location>
        <position position="375"/>
    </location>
    <ligand>
        <name>Mg(2+)</name>
        <dbReference type="ChEBI" id="CHEBI:18420"/>
    </ligand>
</feature>
<evidence type="ECO:0000256" key="2">
    <source>
        <dbReference type="ARBA" id="ARBA00022490"/>
    </source>
</evidence>
<dbReference type="GO" id="GO:0008776">
    <property type="term" value="F:acetate kinase activity"/>
    <property type="evidence" value="ECO:0007669"/>
    <property type="project" value="UniProtKB-UniRule"/>
</dbReference>
<keyword evidence="2 9" id="KW-0963">Cytoplasm</keyword>
<dbReference type="GO" id="GO:0005524">
    <property type="term" value="F:ATP binding"/>
    <property type="evidence" value="ECO:0007669"/>
    <property type="project" value="UniProtKB-KW"/>
</dbReference>
<evidence type="ECO:0000256" key="6">
    <source>
        <dbReference type="ARBA" id="ARBA00022777"/>
    </source>
</evidence>
<evidence type="ECO:0000256" key="3">
    <source>
        <dbReference type="ARBA" id="ARBA00022679"/>
    </source>
</evidence>
<dbReference type="GO" id="GO:0006083">
    <property type="term" value="P:acetate metabolic process"/>
    <property type="evidence" value="ECO:0007669"/>
    <property type="project" value="TreeGrafter"/>
</dbReference>
<evidence type="ECO:0000256" key="1">
    <source>
        <dbReference type="ARBA" id="ARBA00008748"/>
    </source>
</evidence>
<comment type="pathway">
    <text evidence="9">Metabolic intermediate biosynthesis; acetyl-CoA biosynthesis; acetyl-CoA from acetate: step 1/2.</text>
</comment>
<feature type="active site" description="Proton donor/acceptor" evidence="9">
    <location>
        <position position="168"/>
    </location>
</feature>
<dbReference type="InterPro" id="IPR000890">
    <property type="entry name" value="Aliphatic_acid_kin_short-chain"/>
</dbReference>
<feature type="site" description="Transition state stabilizer" evidence="9">
    <location>
        <position position="199"/>
    </location>
</feature>
<evidence type="ECO:0000256" key="5">
    <source>
        <dbReference type="ARBA" id="ARBA00022741"/>
    </source>
</evidence>
<keyword evidence="12" id="KW-1185">Reference proteome</keyword>
<reference evidence="11" key="1">
    <citation type="submission" date="2016-01" db="EMBL/GenBank/DDBJ databases">
        <authorList>
            <person name="Peeters C."/>
        </authorList>
    </citation>
    <scope>NUCLEOTIDE SEQUENCE [LARGE SCALE GENOMIC DNA]</scope>
    <source>
        <strain evidence="11">LMG 29326</strain>
    </source>
</reference>
<dbReference type="UniPathway" id="UPA00340">
    <property type="reaction ID" value="UER00458"/>
</dbReference>
<comment type="subcellular location">
    <subcellularLocation>
        <location evidence="9">Cytoplasm</location>
    </subcellularLocation>
</comment>
<dbReference type="AlphaFoldDB" id="A0A158D3V5"/>
<protein>
    <recommendedName>
        <fullName evidence="9">Acetate kinase</fullName>
        <ecNumber evidence="9">2.7.2.1</ecNumber>
    </recommendedName>
    <alternativeName>
        <fullName evidence="9">Acetokinase</fullName>
    </alternativeName>
</protein>
<comment type="function">
    <text evidence="9">Catalyzes the formation of acetyl phosphate from acetate and ATP. Can also catalyze the reverse reaction.</text>
</comment>
<dbReference type="Proteomes" id="UP000054978">
    <property type="component" value="Unassembled WGS sequence"/>
</dbReference>
<dbReference type="Pfam" id="PF00871">
    <property type="entry name" value="Acetate_kinase"/>
    <property type="match status" value="1"/>
</dbReference>
<feature type="binding site" evidence="9">
    <location>
        <position position="111"/>
    </location>
    <ligand>
        <name>substrate</name>
    </ligand>
</feature>
<dbReference type="InterPro" id="IPR023865">
    <property type="entry name" value="Aliphatic_acid_kinase_CS"/>
</dbReference>
<feature type="binding site" evidence="9">
    <location>
        <begin position="345"/>
        <end position="349"/>
    </location>
    <ligand>
        <name>ATP</name>
        <dbReference type="ChEBI" id="CHEBI:30616"/>
    </ligand>
</feature>
<dbReference type="GO" id="GO:0000287">
    <property type="term" value="F:magnesium ion binding"/>
    <property type="evidence" value="ECO:0007669"/>
    <property type="project" value="UniProtKB-UniRule"/>
</dbReference>
<evidence type="ECO:0000256" key="8">
    <source>
        <dbReference type="ARBA" id="ARBA00022842"/>
    </source>
</evidence>
<comment type="similarity">
    <text evidence="1 9 10">Belongs to the acetokinase family.</text>
</comment>
<dbReference type="EC" id="2.7.2.1" evidence="9"/>
<keyword evidence="3 9" id="KW-0808">Transferase</keyword>
<keyword evidence="4 9" id="KW-0479">Metal-binding</keyword>
<keyword evidence="7 9" id="KW-0067">ATP-binding</keyword>
<evidence type="ECO:0000256" key="7">
    <source>
        <dbReference type="ARBA" id="ARBA00022840"/>
    </source>
</evidence>
<dbReference type="InterPro" id="IPR043129">
    <property type="entry name" value="ATPase_NBD"/>
</dbReference>
<dbReference type="PANTHER" id="PTHR21060:SF21">
    <property type="entry name" value="ACETATE KINASE"/>
    <property type="match status" value="1"/>
</dbReference>
<evidence type="ECO:0000313" key="12">
    <source>
        <dbReference type="Proteomes" id="UP000054978"/>
    </source>
</evidence>
<sequence length="389" mass="41390">MRTRKASTATRSASGPGRVDAVNEGILVLNSGSSSLKFGVFTTRDGDEHAWLSGSAKGIGRDSGSWSMKSSDGRIDVAQDHLMETQHDALKRVADALREHLGAPLAAVGHRVVHGGPRLREHCEITDAVKQILHEAVPFAPLHLPPSLALIDEAQRIFSDAPHFACFDTAFHRTLPERATRFALPGEYAARGVVRYGFHGLSYESIVNVLGADLPSRTVIAHLGSGASLCALKDGHSVDTSMGMTPAGGIPMATRSGDLDPGVLVHLLRHAALDADALETLVNRQGGLKALSNSDDDMQPLLERRDRGDADATLAVDVFCTAIRKTIGAYAALLGGIDLIVFSGGIGEHSDAIRSQVLDGLAFLGAPHRVVATEEERQIARHCRRLLAA</sequence>
<organism evidence="11 12">
    <name type="scientific">Caballeronia ptereochthonis</name>
    <dbReference type="NCBI Taxonomy" id="1777144"/>
    <lineage>
        <taxon>Bacteria</taxon>
        <taxon>Pseudomonadati</taxon>
        <taxon>Pseudomonadota</taxon>
        <taxon>Betaproteobacteria</taxon>
        <taxon>Burkholderiales</taxon>
        <taxon>Burkholderiaceae</taxon>
        <taxon>Caballeronia</taxon>
    </lineage>
</organism>
<dbReference type="HAMAP" id="MF_00020">
    <property type="entry name" value="Acetate_kinase"/>
    <property type="match status" value="1"/>
</dbReference>
<accession>A0A158D3V5</accession>
<dbReference type="PANTHER" id="PTHR21060">
    <property type="entry name" value="ACETATE KINASE"/>
    <property type="match status" value="1"/>
</dbReference>
<evidence type="ECO:0000256" key="4">
    <source>
        <dbReference type="ARBA" id="ARBA00022723"/>
    </source>
</evidence>
<dbReference type="EMBL" id="FCOB02000026">
    <property type="protein sequence ID" value="SAK89181.1"/>
    <property type="molecule type" value="Genomic_DNA"/>
</dbReference>
<name>A0A158D3V5_9BURK</name>
<dbReference type="STRING" id="1777144.AWB83_05023"/>
<feature type="binding site" evidence="9">
    <location>
        <begin position="222"/>
        <end position="226"/>
    </location>
    <ligand>
        <name>ATP</name>
        <dbReference type="ChEBI" id="CHEBI:30616"/>
    </ligand>
</feature>
<comment type="cofactor">
    <cofactor evidence="9">
        <name>Mg(2+)</name>
        <dbReference type="ChEBI" id="CHEBI:18420"/>
    </cofactor>
    <cofactor evidence="9">
        <name>Mn(2+)</name>
        <dbReference type="ChEBI" id="CHEBI:29035"/>
    </cofactor>
    <text evidence="9">Mg(2+). Can also accept Mn(2+).</text>
</comment>
<comment type="catalytic activity">
    <reaction evidence="9">
        <text>acetate + ATP = acetyl phosphate + ADP</text>
        <dbReference type="Rhea" id="RHEA:11352"/>
        <dbReference type="ChEBI" id="CHEBI:22191"/>
        <dbReference type="ChEBI" id="CHEBI:30089"/>
        <dbReference type="ChEBI" id="CHEBI:30616"/>
        <dbReference type="ChEBI" id="CHEBI:456216"/>
        <dbReference type="EC" id="2.7.2.1"/>
    </reaction>
</comment>
<evidence type="ECO:0000256" key="9">
    <source>
        <dbReference type="HAMAP-Rule" id="MF_00020"/>
    </source>
</evidence>
<dbReference type="PROSITE" id="PS01076">
    <property type="entry name" value="ACETATE_KINASE_2"/>
    <property type="match status" value="1"/>
</dbReference>
<feature type="binding site" evidence="9">
    <location>
        <position position="30"/>
    </location>
    <ligand>
        <name>Mg(2+)</name>
        <dbReference type="ChEBI" id="CHEBI:18420"/>
    </ligand>
</feature>
<dbReference type="PIRSF" id="PIRSF000722">
    <property type="entry name" value="Acetate_prop_kin"/>
    <property type="match status" value="1"/>
</dbReference>
<keyword evidence="8 9" id="KW-0460">Magnesium</keyword>
<feature type="binding site" evidence="9">
    <location>
        <position position="37"/>
    </location>
    <ligand>
        <name>ATP</name>
        <dbReference type="ChEBI" id="CHEBI:30616"/>
    </ligand>
</feature>
<dbReference type="PRINTS" id="PR00471">
    <property type="entry name" value="ACETATEKNASE"/>
</dbReference>
<dbReference type="SUPFAM" id="SSF53067">
    <property type="entry name" value="Actin-like ATPase domain"/>
    <property type="match status" value="2"/>
</dbReference>
<evidence type="ECO:0000313" key="11">
    <source>
        <dbReference type="EMBL" id="SAK89181.1"/>
    </source>
</evidence>
<keyword evidence="6 9" id="KW-0418">Kinase</keyword>
<dbReference type="GO" id="GO:0006085">
    <property type="term" value="P:acetyl-CoA biosynthetic process"/>
    <property type="evidence" value="ECO:0007669"/>
    <property type="project" value="UniProtKB-UniRule"/>
</dbReference>
<comment type="subunit">
    <text evidence="9">Homodimer.</text>
</comment>
<dbReference type="InterPro" id="IPR004372">
    <property type="entry name" value="Ac/propionate_kinase"/>
</dbReference>
<comment type="caution">
    <text evidence="11">The sequence shown here is derived from an EMBL/GenBank/DDBJ whole genome shotgun (WGS) entry which is preliminary data.</text>
</comment>
<dbReference type="PROSITE" id="PS01075">
    <property type="entry name" value="ACETATE_KINASE_1"/>
    <property type="match status" value="1"/>
</dbReference>